<gene>
    <name evidence="1" type="ORF">S12H4_60971</name>
</gene>
<feature type="non-terminal residue" evidence="1">
    <location>
        <position position="125"/>
    </location>
</feature>
<evidence type="ECO:0000313" key="1">
    <source>
        <dbReference type="EMBL" id="GAJ17179.1"/>
    </source>
</evidence>
<dbReference type="EMBL" id="BARW01040305">
    <property type="protein sequence ID" value="GAJ17179.1"/>
    <property type="molecule type" value="Genomic_DNA"/>
</dbReference>
<dbReference type="AlphaFoldDB" id="X1UI07"/>
<sequence>KVKKIAILAVALVLMLAMVATPVMAAPPEEKEISIDVMQQQTRYYPDGSEWFSLDPFQTSFDLTLTGKVLHGEMSYSPDVTDLRGEKYTLVYDKKADEWKLNLGVIQYTSPYSGLTIQERWEGSL</sequence>
<feature type="non-terminal residue" evidence="1">
    <location>
        <position position="1"/>
    </location>
</feature>
<name>X1UI07_9ZZZZ</name>
<proteinExistence type="predicted"/>
<comment type="caution">
    <text evidence="1">The sequence shown here is derived from an EMBL/GenBank/DDBJ whole genome shotgun (WGS) entry which is preliminary data.</text>
</comment>
<protein>
    <submittedName>
        <fullName evidence="1">Uncharacterized protein</fullName>
    </submittedName>
</protein>
<organism evidence="1">
    <name type="scientific">marine sediment metagenome</name>
    <dbReference type="NCBI Taxonomy" id="412755"/>
    <lineage>
        <taxon>unclassified sequences</taxon>
        <taxon>metagenomes</taxon>
        <taxon>ecological metagenomes</taxon>
    </lineage>
</organism>
<reference evidence="1" key="1">
    <citation type="journal article" date="2014" name="Front. Microbiol.">
        <title>High frequency of phylogenetically diverse reductive dehalogenase-homologous genes in deep subseafloor sedimentary metagenomes.</title>
        <authorList>
            <person name="Kawai M."/>
            <person name="Futagami T."/>
            <person name="Toyoda A."/>
            <person name="Takaki Y."/>
            <person name="Nishi S."/>
            <person name="Hori S."/>
            <person name="Arai W."/>
            <person name="Tsubouchi T."/>
            <person name="Morono Y."/>
            <person name="Uchiyama I."/>
            <person name="Ito T."/>
            <person name="Fujiyama A."/>
            <person name="Inagaki F."/>
            <person name="Takami H."/>
        </authorList>
    </citation>
    <scope>NUCLEOTIDE SEQUENCE</scope>
    <source>
        <strain evidence="1">Expedition CK06-06</strain>
    </source>
</reference>
<accession>X1UI07</accession>